<feature type="chain" id="PRO_5040975231" description="Fibronectin type-III domain-containing protein" evidence="5">
    <location>
        <begin position="30"/>
        <end position="519"/>
    </location>
</feature>
<dbReference type="InterPro" id="IPR003961">
    <property type="entry name" value="FN3_dom"/>
</dbReference>
<dbReference type="Proteomes" id="UP000535182">
    <property type="component" value="Unassembled WGS sequence"/>
</dbReference>
<comment type="subcellular location">
    <subcellularLocation>
        <location evidence="1">Secreted</location>
    </subcellularLocation>
</comment>
<evidence type="ECO:0000313" key="8">
    <source>
        <dbReference type="Proteomes" id="UP000535182"/>
    </source>
</evidence>
<evidence type="ECO:0000256" key="5">
    <source>
        <dbReference type="SAM" id="SignalP"/>
    </source>
</evidence>
<dbReference type="InterPro" id="IPR036116">
    <property type="entry name" value="FN3_sf"/>
</dbReference>
<dbReference type="SUPFAM" id="SSF49265">
    <property type="entry name" value="Fibronectin type III"/>
    <property type="match status" value="1"/>
</dbReference>
<protein>
    <recommendedName>
        <fullName evidence="6">Fibronectin type-III domain-containing protein</fullName>
    </recommendedName>
</protein>
<sequence length="519" mass="55575">MIAAPNRPARPALTILATTAILSCTILYAQQAQQPLPTGRPITAAPVDPAIAAALAQVSPDHIKATITKLVSFNNRSTLSSMDTDLAPNTGVNAAADWIESEFESISSACNNCLEVKRDTFTEPASTAPNARITKPTKISNVYAVLRGTDPAQAPRMVLVTGHYDSRNSTNANTHDPAPGANDDASGVAVSLESARVLSKLKFPSAIVFVAVAGEEQGLNGSAHLAKLAHEENWQLEAVLNNDIVGGDTTPGNTTPPNIQDKTTVRVFSEGIPANTTPNQLRAIQTLGAEGDSPSRELARAIVDVGATYFHPTSQHSPIPPGSRVHNNLMRMIPAFHPVLIFRRDRFLRGGDHSSFNQEGFAAVRFTEWAENFDHQHQNVRVENGTQFGDLLQYVDFNYVANVARLNAATLATLASAPGQPQNVHILTTALDNNTELTWQAPVGAPTSTTYEVVWRETDQPTWTDSASAGAALTLKLAVSKDNVVFAVRSVDPAGHRSIAVLPTPERGQRPPTTRPANQ</sequence>
<evidence type="ECO:0000256" key="4">
    <source>
        <dbReference type="SAM" id="MobiDB-lite"/>
    </source>
</evidence>
<dbReference type="Gene3D" id="3.40.630.10">
    <property type="entry name" value="Zn peptidases"/>
    <property type="match status" value="1"/>
</dbReference>
<accession>A0A9X0QCC3</accession>
<gene>
    <name evidence="7" type="ORF">HDF14_001269</name>
</gene>
<comment type="caution">
    <text evidence="7">The sequence shown here is derived from an EMBL/GenBank/DDBJ whole genome shotgun (WGS) entry which is preliminary data.</text>
</comment>
<evidence type="ECO:0000313" key="7">
    <source>
        <dbReference type="EMBL" id="MBB5327664.1"/>
    </source>
</evidence>
<evidence type="ECO:0000259" key="6">
    <source>
        <dbReference type="PROSITE" id="PS50853"/>
    </source>
</evidence>
<evidence type="ECO:0000256" key="3">
    <source>
        <dbReference type="ARBA" id="ARBA00023049"/>
    </source>
</evidence>
<feature type="region of interest" description="Disordered" evidence="4">
    <location>
        <begin position="498"/>
        <end position="519"/>
    </location>
</feature>
<dbReference type="InterPro" id="IPR013783">
    <property type="entry name" value="Ig-like_fold"/>
</dbReference>
<feature type="domain" description="Fibronectin type-III" evidence="6">
    <location>
        <begin position="420"/>
        <end position="512"/>
    </location>
</feature>
<keyword evidence="3" id="KW-0482">Metalloprotease</keyword>
<keyword evidence="3" id="KW-0645">Protease</keyword>
<dbReference type="GO" id="GO:0008235">
    <property type="term" value="F:metalloexopeptidase activity"/>
    <property type="evidence" value="ECO:0007669"/>
    <property type="project" value="InterPro"/>
</dbReference>
<dbReference type="AlphaFoldDB" id="A0A9X0QCC3"/>
<keyword evidence="5" id="KW-0732">Signal</keyword>
<dbReference type="Gene3D" id="2.60.40.10">
    <property type="entry name" value="Immunoglobulins"/>
    <property type="match status" value="1"/>
</dbReference>
<dbReference type="InterPro" id="IPR045175">
    <property type="entry name" value="M28_fam"/>
</dbReference>
<dbReference type="RefSeq" id="WP_313899496.1">
    <property type="nucleotide sequence ID" value="NZ_JACHEB010000002.1"/>
</dbReference>
<name>A0A9X0QCC3_9BACT</name>
<organism evidence="7 8">
    <name type="scientific">Tunturiibacter gelidiferens</name>
    <dbReference type="NCBI Taxonomy" id="3069689"/>
    <lineage>
        <taxon>Bacteria</taxon>
        <taxon>Pseudomonadati</taxon>
        <taxon>Acidobacteriota</taxon>
        <taxon>Terriglobia</taxon>
        <taxon>Terriglobales</taxon>
        <taxon>Acidobacteriaceae</taxon>
        <taxon>Tunturiibacter</taxon>
    </lineage>
</organism>
<dbReference type="SUPFAM" id="SSF53187">
    <property type="entry name" value="Zn-dependent exopeptidases"/>
    <property type="match status" value="1"/>
</dbReference>
<keyword evidence="2" id="KW-0964">Secreted</keyword>
<evidence type="ECO:0000256" key="1">
    <source>
        <dbReference type="ARBA" id="ARBA00004613"/>
    </source>
</evidence>
<dbReference type="Pfam" id="PF04389">
    <property type="entry name" value="Peptidase_M28"/>
    <property type="match status" value="1"/>
</dbReference>
<dbReference type="PANTHER" id="PTHR12147">
    <property type="entry name" value="METALLOPEPTIDASE M28 FAMILY MEMBER"/>
    <property type="match status" value="1"/>
</dbReference>
<feature type="signal peptide" evidence="5">
    <location>
        <begin position="1"/>
        <end position="29"/>
    </location>
</feature>
<dbReference type="PROSITE" id="PS50853">
    <property type="entry name" value="FN3"/>
    <property type="match status" value="1"/>
</dbReference>
<dbReference type="PANTHER" id="PTHR12147:SF26">
    <property type="entry name" value="PEPTIDASE M28 DOMAIN-CONTAINING PROTEIN"/>
    <property type="match status" value="1"/>
</dbReference>
<dbReference type="CDD" id="cd00063">
    <property type="entry name" value="FN3"/>
    <property type="match status" value="1"/>
</dbReference>
<reference evidence="7 8" key="1">
    <citation type="submission" date="2020-08" db="EMBL/GenBank/DDBJ databases">
        <title>Genomic Encyclopedia of Type Strains, Phase IV (KMG-V): Genome sequencing to study the core and pangenomes of soil and plant-associated prokaryotes.</title>
        <authorList>
            <person name="Whitman W."/>
        </authorList>
    </citation>
    <scope>NUCLEOTIDE SEQUENCE [LARGE SCALE GENOMIC DNA]</scope>
    <source>
        <strain evidence="7 8">X5P2</strain>
    </source>
</reference>
<dbReference type="GO" id="GO:0005576">
    <property type="term" value="C:extracellular region"/>
    <property type="evidence" value="ECO:0007669"/>
    <property type="project" value="UniProtKB-SubCell"/>
</dbReference>
<proteinExistence type="predicted"/>
<dbReference type="PROSITE" id="PS51257">
    <property type="entry name" value="PROKAR_LIPOPROTEIN"/>
    <property type="match status" value="1"/>
</dbReference>
<dbReference type="GO" id="GO:0006508">
    <property type="term" value="P:proteolysis"/>
    <property type="evidence" value="ECO:0007669"/>
    <property type="project" value="InterPro"/>
</dbReference>
<dbReference type="EMBL" id="JACHEB010000002">
    <property type="protein sequence ID" value="MBB5327664.1"/>
    <property type="molecule type" value="Genomic_DNA"/>
</dbReference>
<dbReference type="InterPro" id="IPR007484">
    <property type="entry name" value="Peptidase_M28"/>
</dbReference>
<keyword evidence="3" id="KW-0378">Hydrolase</keyword>
<feature type="region of interest" description="Disordered" evidence="4">
    <location>
        <begin position="167"/>
        <end position="186"/>
    </location>
</feature>
<keyword evidence="8" id="KW-1185">Reference proteome</keyword>
<evidence type="ECO:0000256" key="2">
    <source>
        <dbReference type="ARBA" id="ARBA00022525"/>
    </source>
</evidence>